<dbReference type="NCBIfam" id="TIGR00937">
    <property type="entry name" value="2A51"/>
    <property type="match status" value="1"/>
</dbReference>
<feature type="transmembrane region" description="Helical" evidence="7">
    <location>
        <begin position="368"/>
        <end position="388"/>
    </location>
</feature>
<keyword evidence="4 7" id="KW-0812">Transmembrane</keyword>
<dbReference type="EMBL" id="AUYC01000014">
    <property type="protein sequence ID" value="KZN65891.1"/>
    <property type="molecule type" value="Genomic_DNA"/>
</dbReference>
<reference evidence="8 9" key="1">
    <citation type="submission" date="2013-07" db="EMBL/GenBank/DDBJ databases">
        <title>Comparative Genomic and Metabolomic Analysis of Twelve Strains of Pseudoalteromonas luteoviolacea.</title>
        <authorList>
            <person name="Vynne N.G."/>
            <person name="Mansson M."/>
            <person name="Gram L."/>
        </authorList>
    </citation>
    <scope>NUCLEOTIDE SEQUENCE [LARGE SCALE GENOMIC DNA]</scope>
    <source>
        <strain evidence="8 9">CPMOR-1</strain>
    </source>
</reference>
<evidence type="ECO:0000256" key="4">
    <source>
        <dbReference type="ARBA" id="ARBA00022692"/>
    </source>
</evidence>
<evidence type="ECO:0000313" key="8">
    <source>
        <dbReference type="EMBL" id="KZN65891.1"/>
    </source>
</evidence>
<evidence type="ECO:0000256" key="7">
    <source>
        <dbReference type="SAM" id="Phobius"/>
    </source>
</evidence>
<feature type="transmembrane region" description="Helical" evidence="7">
    <location>
        <begin position="35"/>
        <end position="57"/>
    </location>
</feature>
<dbReference type="GO" id="GO:0015109">
    <property type="term" value="F:chromate transmembrane transporter activity"/>
    <property type="evidence" value="ECO:0007669"/>
    <property type="project" value="InterPro"/>
</dbReference>
<dbReference type="AlphaFoldDB" id="A0A162CCZ9"/>
<feature type="transmembrane region" description="Helical" evidence="7">
    <location>
        <begin position="105"/>
        <end position="127"/>
    </location>
</feature>
<dbReference type="InterPro" id="IPR014047">
    <property type="entry name" value="Chr_Tranpt_l_chain"/>
</dbReference>
<evidence type="ECO:0000256" key="5">
    <source>
        <dbReference type="ARBA" id="ARBA00022989"/>
    </source>
</evidence>
<name>A0A162CCZ9_9GAMM</name>
<evidence type="ECO:0008006" key="10">
    <source>
        <dbReference type="Google" id="ProtNLM"/>
    </source>
</evidence>
<feature type="transmembrane region" description="Helical" evidence="7">
    <location>
        <begin position="395"/>
        <end position="411"/>
    </location>
</feature>
<keyword evidence="5 7" id="KW-1133">Transmembrane helix</keyword>
<accession>A0A162CCZ9</accession>
<feature type="transmembrane region" description="Helical" evidence="7">
    <location>
        <begin position="251"/>
        <end position="270"/>
    </location>
</feature>
<feature type="transmembrane region" description="Helical" evidence="7">
    <location>
        <begin position="171"/>
        <end position="198"/>
    </location>
</feature>
<keyword evidence="6 7" id="KW-0472">Membrane</keyword>
<comment type="subcellular location">
    <subcellularLocation>
        <location evidence="1">Cell membrane</location>
        <topology evidence="1">Multi-pass membrane protein</topology>
    </subcellularLocation>
</comment>
<dbReference type="PATRIC" id="fig|1365248.3.peg.684"/>
<evidence type="ECO:0000256" key="6">
    <source>
        <dbReference type="ARBA" id="ARBA00023136"/>
    </source>
</evidence>
<evidence type="ECO:0000256" key="2">
    <source>
        <dbReference type="ARBA" id="ARBA00005262"/>
    </source>
</evidence>
<comment type="similarity">
    <text evidence="2">Belongs to the chromate ion transporter (CHR) (TC 2.A.51) family.</text>
</comment>
<comment type="caution">
    <text evidence="8">The sequence shown here is derived from an EMBL/GenBank/DDBJ whole genome shotgun (WGS) entry which is preliminary data.</text>
</comment>
<feature type="transmembrane region" description="Helical" evidence="7">
    <location>
        <begin position="310"/>
        <end position="332"/>
    </location>
</feature>
<feature type="transmembrane region" description="Helical" evidence="7">
    <location>
        <begin position="139"/>
        <end position="159"/>
    </location>
</feature>
<dbReference type="PIRSF" id="PIRSF004810">
    <property type="entry name" value="ChrA"/>
    <property type="match status" value="1"/>
</dbReference>
<proteinExistence type="inferred from homology"/>
<sequence>MFTINTINLINYNAFSNLVAFSTAASNTVPNMFTIFKLFFMLGWVSFGGPAAHIGYFRQTFVEKLKWLDDHEYGQIVALSQFLPGPGSSQVGFALGYKRGGLPGALAAFLGFTLPSVLIMIGLAVVASQVTQHDVFQSIVHGLKLLAVVVVADAAWGMYKNFCKNTLTTSLCLVTAIALLIAPSILMQIAVLSIAAIIGAYYLKSATTEQVNATFKPSYVPLCLFIALLVGLPLAAHILPSIALFNDFYQAGSLVFGGGHVVLPLLQNIVGDQLSQDAFLTGYAAAQAVPGPMFTFATYIGYELLPSSPIMGALIATIAVFLPGFLLLLAVLKNWQALAQKPKVAGALTGVNAAVVGLLAAALYQPVFISAVFTPIDIALVLFGFFLMKQIKLPIIWLVVTFMSAGALMSLI</sequence>
<organism evidence="8 9">
    <name type="scientific">Pseudoalteromonas luteoviolacea CPMOR-1</name>
    <dbReference type="NCBI Taxonomy" id="1365248"/>
    <lineage>
        <taxon>Bacteria</taxon>
        <taxon>Pseudomonadati</taxon>
        <taxon>Pseudomonadota</taxon>
        <taxon>Gammaproteobacteria</taxon>
        <taxon>Alteromonadales</taxon>
        <taxon>Pseudoalteromonadaceae</taxon>
        <taxon>Pseudoalteromonas</taxon>
    </lineage>
</organism>
<evidence type="ECO:0000256" key="3">
    <source>
        <dbReference type="ARBA" id="ARBA00022475"/>
    </source>
</evidence>
<gene>
    <name evidence="8" type="ORF">N473_10005</name>
</gene>
<dbReference type="Proteomes" id="UP000076486">
    <property type="component" value="Unassembled WGS sequence"/>
</dbReference>
<dbReference type="InterPro" id="IPR003370">
    <property type="entry name" value="Chromate_transpt"/>
</dbReference>
<dbReference type="GO" id="GO:0005886">
    <property type="term" value="C:plasma membrane"/>
    <property type="evidence" value="ECO:0007669"/>
    <property type="project" value="UniProtKB-SubCell"/>
</dbReference>
<keyword evidence="3" id="KW-1003">Cell membrane</keyword>
<feature type="transmembrane region" description="Helical" evidence="7">
    <location>
        <begin position="344"/>
        <end position="362"/>
    </location>
</feature>
<dbReference type="PANTHER" id="PTHR33567">
    <property type="entry name" value="CHROMATE ION TRANSPORTER (EUROFUNG)"/>
    <property type="match status" value="1"/>
</dbReference>
<protein>
    <recommendedName>
        <fullName evidence="10">Chorismate-binding protein</fullName>
    </recommendedName>
</protein>
<dbReference type="PANTHER" id="PTHR33567:SF3">
    <property type="entry name" value="CHROMATE ION TRANSPORTER (EUROFUNG)"/>
    <property type="match status" value="1"/>
</dbReference>
<dbReference type="Pfam" id="PF02417">
    <property type="entry name" value="Chromate_transp"/>
    <property type="match status" value="2"/>
</dbReference>
<evidence type="ECO:0000313" key="9">
    <source>
        <dbReference type="Proteomes" id="UP000076486"/>
    </source>
</evidence>
<evidence type="ECO:0000256" key="1">
    <source>
        <dbReference type="ARBA" id="ARBA00004651"/>
    </source>
</evidence>
<feature type="transmembrane region" description="Helical" evidence="7">
    <location>
        <begin position="218"/>
        <end position="239"/>
    </location>
</feature>